<dbReference type="SMART" id="SM01144">
    <property type="entry name" value="DTW"/>
    <property type="match status" value="1"/>
</dbReference>
<organism evidence="8 9">
    <name type="scientific">Shewanella carassii</name>
    <dbReference type="NCBI Taxonomy" id="1987584"/>
    <lineage>
        <taxon>Bacteria</taxon>
        <taxon>Pseudomonadati</taxon>
        <taxon>Pseudomonadota</taxon>
        <taxon>Gammaproteobacteria</taxon>
        <taxon>Alteromonadales</taxon>
        <taxon>Shewanellaceae</taxon>
        <taxon>Shewanella</taxon>
    </lineage>
</organism>
<name>A0ABQ1SXS8_9GAMM</name>
<dbReference type="EMBL" id="BMKO01000001">
    <property type="protein sequence ID" value="GGE66439.1"/>
    <property type="molecule type" value="Genomic_DNA"/>
</dbReference>
<evidence type="ECO:0000313" key="8">
    <source>
        <dbReference type="EMBL" id="GGE66439.1"/>
    </source>
</evidence>
<dbReference type="PANTHER" id="PTHR21392:SF0">
    <property type="entry name" value="TRNA-URIDINE AMINOCARBOXYPROPYLTRANSFERASE 2"/>
    <property type="match status" value="1"/>
</dbReference>
<comment type="similarity">
    <text evidence="5">Belongs to the TDD superfamily. DTWD2 family.</text>
</comment>
<evidence type="ECO:0000256" key="6">
    <source>
        <dbReference type="SAM" id="MobiDB-lite"/>
    </source>
</evidence>
<evidence type="ECO:0000256" key="3">
    <source>
        <dbReference type="ARBA" id="ARBA00022691"/>
    </source>
</evidence>
<feature type="compositionally biased region" description="Polar residues" evidence="6">
    <location>
        <begin position="77"/>
        <end position="105"/>
    </location>
</feature>
<evidence type="ECO:0000256" key="1">
    <source>
        <dbReference type="ARBA" id="ARBA00012386"/>
    </source>
</evidence>
<proteinExistence type="inferred from homology"/>
<evidence type="ECO:0000259" key="7">
    <source>
        <dbReference type="SMART" id="SM01144"/>
    </source>
</evidence>
<dbReference type="InterPro" id="IPR005636">
    <property type="entry name" value="DTW"/>
</dbReference>
<keyword evidence="3" id="KW-0949">S-adenosyl-L-methionine</keyword>
<dbReference type="Proteomes" id="UP000606498">
    <property type="component" value="Unassembled WGS sequence"/>
</dbReference>
<reference evidence="9" key="1">
    <citation type="journal article" date="2019" name="Int. J. Syst. Evol. Microbiol.">
        <title>The Global Catalogue of Microorganisms (GCM) 10K type strain sequencing project: providing services to taxonomists for standard genome sequencing and annotation.</title>
        <authorList>
            <consortium name="The Broad Institute Genomics Platform"/>
            <consortium name="The Broad Institute Genome Sequencing Center for Infectious Disease"/>
            <person name="Wu L."/>
            <person name="Ma J."/>
        </authorList>
    </citation>
    <scope>NUCLEOTIDE SEQUENCE [LARGE SCALE GENOMIC DNA]</scope>
    <source>
        <strain evidence="9">CGMCC 1.16033</strain>
    </source>
</reference>
<protein>
    <recommendedName>
        <fullName evidence="1">tRNA-uridine aminocarboxypropyltransferase</fullName>
        <ecNumber evidence="1">2.5.1.25</ecNumber>
    </recommendedName>
</protein>
<dbReference type="Pfam" id="PF03942">
    <property type="entry name" value="DTW"/>
    <property type="match status" value="1"/>
</dbReference>
<keyword evidence="2" id="KW-0808">Transferase</keyword>
<keyword evidence="4" id="KW-0819">tRNA processing</keyword>
<keyword evidence="9" id="KW-1185">Reference proteome</keyword>
<evidence type="ECO:0000256" key="5">
    <source>
        <dbReference type="ARBA" id="ARBA00034489"/>
    </source>
</evidence>
<evidence type="ECO:0000313" key="9">
    <source>
        <dbReference type="Proteomes" id="UP000606498"/>
    </source>
</evidence>
<gene>
    <name evidence="8" type="ORF">GCM10011520_04000</name>
</gene>
<sequence length="218" mass="24116">MPVKIILLTHERELNRASNTATLALNAYPTLCKRVLWARKAPDAWLMEHLSLGQTALLYPQTEESTSEESISRTRAANESPNLSQNQDPNPTPDPSSKLNPSPAQGATLPQEAVQKTALKAALKLGKPLNSLVILDATWQEAGKMYRQSPYLQSLARVELQAEQGSAFRLRRNQRQGGLCTLECIAAVWQDLGGDYSIAARRLLSEFNQWQAEIRGPA</sequence>
<dbReference type="PANTHER" id="PTHR21392">
    <property type="entry name" value="TRNA-URIDINE AMINOCARBOXYPROPYLTRANSFERASE 2"/>
    <property type="match status" value="1"/>
</dbReference>
<evidence type="ECO:0000256" key="2">
    <source>
        <dbReference type="ARBA" id="ARBA00022679"/>
    </source>
</evidence>
<feature type="region of interest" description="Disordered" evidence="6">
    <location>
        <begin position="61"/>
        <end position="110"/>
    </location>
</feature>
<evidence type="ECO:0000256" key="4">
    <source>
        <dbReference type="ARBA" id="ARBA00022694"/>
    </source>
</evidence>
<comment type="caution">
    <text evidence="8">The sequence shown here is derived from an EMBL/GenBank/DDBJ whole genome shotgun (WGS) entry which is preliminary data.</text>
</comment>
<accession>A0ABQ1SXS8</accession>
<dbReference type="InterPro" id="IPR039262">
    <property type="entry name" value="DTWD2/TAPT"/>
</dbReference>
<dbReference type="EC" id="2.5.1.25" evidence="1"/>
<feature type="domain" description="DTW" evidence="7">
    <location>
        <begin position="1"/>
        <end position="216"/>
    </location>
</feature>